<dbReference type="AlphaFoldDB" id="A0A0F9MPM2"/>
<accession>A0A0F9MPM2</accession>
<proteinExistence type="predicted"/>
<reference evidence="2" key="1">
    <citation type="journal article" date="2015" name="Nature">
        <title>Complex archaea that bridge the gap between prokaryotes and eukaryotes.</title>
        <authorList>
            <person name="Spang A."/>
            <person name="Saw J.H."/>
            <person name="Jorgensen S.L."/>
            <person name="Zaremba-Niedzwiedzka K."/>
            <person name="Martijn J."/>
            <person name="Lind A.E."/>
            <person name="van Eijk R."/>
            <person name="Schleper C."/>
            <person name="Guy L."/>
            <person name="Ettema T.J."/>
        </authorList>
    </citation>
    <scope>NUCLEOTIDE SEQUENCE</scope>
</reference>
<dbReference type="PANTHER" id="PTHR33627">
    <property type="entry name" value="TRANSPOSASE"/>
    <property type="match status" value="1"/>
</dbReference>
<evidence type="ECO:0000313" key="2">
    <source>
        <dbReference type="EMBL" id="KKN07604.1"/>
    </source>
</evidence>
<dbReference type="Pfam" id="PF13546">
    <property type="entry name" value="DDE_5"/>
    <property type="match status" value="1"/>
</dbReference>
<protein>
    <recommendedName>
        <fullName evidence="1">Transposase IS701-like DDE domain-containing protein</fullName>
    </recommendedName>
</protein>
<comment type="caution">
    <text evidence="2">The sequence shown here is derived from an EMBL/GenBank/DDBJ whole genome shotgun (WGS) entry which is preliminary data.</text>
</comment>
<name>A0A0F9MPM2_9ZZZZ</name>
<sequence length="425" mass="50081">MIIVSENPIIQEFFEDLGLKLNPRMNIALKNFVYGLLVNERASIKNIAENTIQGQNERQMNRALHELSMKSDVILRDNFKRLQEVPRIAIKSTGVIALDEHIIPKTGRHIEGVDYFHTTSGDKNILGLSMLSTHYYGGKIEYPIDLDLYRRQQELEKWGKEELYRSKNEIARELIRKYDELGVPCKTWVMDAYFMTKENVKELDSRGFFYISKIKRNWSVTFQRKHWSVSNLQASISESEYEMLEAINAKTYEKKYFLAAVRNVFIKKIGNHRLVFLKELEKSESGKFREKYLNGWTCLVTNMVDTSSKKLISTYMKRWTIETSYRDENQELHLHGCMWRNIEGQYCFISLVFLAYRLLIWAEHMGYLSAYAPQLRTLGKKREAFKRFSDEIFGGWITELKKRCENCQVAKIIYKLIHGVKVHNI</sequence>
<dbReference type="InterPro" id="IPR039365">
    <property type="entry name" value="IS701-like"/>
</dbReference>
<evidence type="ECO:0000259" key="1">
    <source>
        <dbReference type="Pfam" id="PF13546"/>
    </source>
</evidence>
<dbReference type="EMBL" id="LAZR01004550">
    <property type="protein sequence ID" value="KKN07604.1"/>
    <property type="molecule type" value="Genomic_DNA"/>
</dbReference>
<organism evidence="2">
    <name type="scientific">marine sediment metagenome</name>
    <dbReference type="NCBI Taxonomy" id="412755"/>
    <lineage>
        <taxon>unclassified sequences</taxon>
        <taxon>metagenomes</taxon>
        <taxon>ecological metagenomes</taxon>
    </lineage>
</organism>
<dbReference type="SUPFAM" id="SSF53098">
    <property type="entry name" value="Ribonuclease H-like"/>
    <property type="match status" value="1"/>
</dbReference>
<feature type="domain" description="Transposase IS701-like DDE" evidence="1">
    <location>
        <begin position="31"/>
        <end position="223"/>
    </location>
</feature>
<dbReference type="PANTHER" id="PTHR33627:SF1">
    <property type="entry name" value="TRANSPOSASE"/>
    <property type="match status" value="1"/>
</dbReference>
<gene>
    <name evidence="2" type="ORF">LCGC14_1065260</name>
</gene>
<dbReference type="InterPro" id="IPR012337">
    <property type="entry name" value="RNaseH-like_sf"/>
</dbReference>
<dbReference type="InterPro" id="IPR038721">
    <property type="entry name" value="IS701-like_DDE_dom"/>
</dbReference>